<geneLocation type="plasmid" evidence="1">
    <name>pO104_H7</name>
</geneLocation>
<accession>A0A0F6YRM0</accession>
<reference evidence="1" key="1">
    <citation type="journal article" date="2015" name="BMC Microbiol.">
        <title>Genome sequencing and comparative genomics provides insights on the evolutionary dynamics and pathogenic potential of different H-serotypes of Shiga toxin-producing Escherichia coli O104.</title>
        <authorList>
            <person name="Yan X."/>
            <person name="Fratamico P.M."/>
            <person name="Bono J.L."/>
            <person name="Baranzoni G.M."/>
            <person name="Chen C.Y."/>
        </authorList>
    </citation>
    <scope>NUCLEOTIDE SEQUENCE</scope>
    <source>
        <strain evidence="1">RM9387</strain>
        <plasmid evidence="1">pO104_H7</plasmid>
    </source>
</reference>
<dbReference type="EMBL" id="KM085449">
    <property type="protein sequence ID" value="AKF16819.1"/>
    <property type="molecule type" value="Genomic_DNA"/>
</dbReference>
<organism evidence="1">
    <name type="scientific">Escherichia coli O104:H7</name>
    <dbReference type="NCBI Taxonomy" id="1619910"/>
    <lineage>
        <taxon>Bacteria</taxon>
        <taxon>Pseudomonadati</taxon>
        <taxon>Pseudomonadota</taxon>
        <taxon>Gammaproteobacteria</taxon>
        <taxon>Enterobacterales</taxon>
        <taxon>Enterobacteriaceae</taxon>
        <taxon>Escherichia</taxon>
    </lineage>
</organism>
<dbReference type="InterPro" id="IPR020280">
    <property type="entry name" value="MccV"/>
</dbReference>
<evidence type="ECO:0000313" key="1">
    <source>
        <dbReference type="EMBL" id="AKF16819.1"/>
    </source>
</evidence>
<name>A0A0F6YRM0_ECOLX</name>
<proteinExistence type="predicted"/>
<gene>
    <name evidence="1" type="primary">cvaC</name>
</gene>
<protein>
    <submittedName>
        <fullName evidence="1">Colicin-V</fullName>
    </submittedName>
</protein>
<sequence>MREITLNEMNNVSGAGDVNWVDVGKTVATNGAGVIGGAFGAGLCGPVCAGAFAVGSSAAVAALYDAAGNSNSAKQKPEGLPPEAWNYAEGRMCNWSPNNLSDVCL</sequence>
<dbReference type="AlphaFoldDB" id="A0A0F6YRM0"/>
<keyword evidence="1" id="KW-0614">Plasmid</keyword>
<dbReference type="Pfam" id="PF17508">
    <property type="entry name" value="MccV"/>
    <property type="match status" value="1"/>
</dbReference>
<dbReference type="RefSeq" id="WP_032144652.1">
    <property type="nucleotide sequence ID" value="NZ_KM085449.1"/>
</dbReference>